<feature type="region of interest" description="Disordered" evidence="3">
    <location>
        <begin position="325"/>
        <end position="344"/>
    </location>
</feature>
<sequence>MLRQLTALAGVAALASQVSATECPSQAVASCSDEASTVDSCCVSRPGGLFLFRQRFEADEGDEGRWGIDGLDVLNCDGSPLERIPPSGPRSYDHEQIASFCARSARIGPQYESYEDEWAASEVGESVEEIWDRSWRISGRQISTLDPDCFTSYQKGQEVPAFFDVLHQLHGSLPSYQLLADSDITPSEDTTYSLEEIVNALSVDGLQPYLTCIKETLSAIHWPFHALGPFQDGNIAPAEFGGSSMTNCPSTGIIYPLAEQIIKPSSYTWDPLAKPTMRPLKNAGLDSGSGQQVDAESVAEAFVPHEKKVVQKKLGLFKKKDEKLQVQREREFEEDAKRHKRDEL</sequence>
<comment type="similarity">
    <text evidence="1 2">Belongs to the RNase T2 family.</text>
</comment>
<dbReference type="InterPro" id="IPR036430">
    <property type="entry name" value="RNase_T2-like_sf"/>
</dbReference>
<dbReference type="OrthoDB" id="435754at2759"/>
<evidence type="ECO:0000313" key="6">
    <source>
        <dbReference type="Proteomes" id="UP000620104"/>
    </source>
</evidence>
<evidence type="ECO:0000313" key="5">
    <source>
        <dbReference type="EMBL" id="GHJ87759.1"/>
    </source>
</evidence>
<dbReference type="EMBL" id="BLZA01000023">
    <property type="protein sequence ID" value="GHJ87759.1"/>
    <property type="molecule type" value="Genomic_DNA"/>
</dbReference>
<keyword evidence="4" id="KW-0732">Signal</keyword>
<evidence type="ECO:0000256" key="4">
    <source>
        <dbReference type="SAM" id="SignalP"/>
    </source>
</evidence>
<organism evidence="5 6">
    <name type="scientific">Naganishia liquefaciens</name>
    <dbReference type="NCBI Taxonomy" id="104408"/>
    <lineage>
        <taxon>Eukaryota</taxon>
        <taxon>Fungi</taxon>
        <taxon>Dikarya</taxon>
        <taxon>Basidiomycota</taxon>
        <taxon>Agaricomycotina</taxon>
        <taxon>Tremellomycetes</taxon>
        <taxon>Filobasidiales</taxon>
        <taxon>Filobasidiaceae</taxon>
        <taxon>Naganishia</taxon>
    </lineage>
</organism>
<feature type="signal peptide" evidence="4">
    <location>
        <begin position="1"/>
        <end position="20"/>
    </location>
</feature>
<keyword evidence="6" id="KW-1185">Reference proteome</keyword>
<dbReference type="SUPFAM" id="SSF55895">
    <property type="entry name" value="Ribonuclease Rh-like"/>
    <property type="match status" value="1"/>
</dbReference>
<evidence type="ECO:0000256" key="1">
    <source>
        <dbReference type="ARBA" id="ARBA00007469"/>
    </source>
</evidence>
<dbReference type="GO" id="GO:0003723">
    <property type="term" value="F:RNA binding"/>
    <property type="evidence" value="ECO:0007669"/>
    <property type="project" value="InterPro"/>
</dbReference>
<accession>A0A8H3YFL5</accession>
<evidence type="ECO:0000256" key="3">
    <source>
        <dbReference type="SAM" id="MobiDB-lite"/>
    </source>
</evidence>
<feature type="chain" id="PRO_5034937686" evidence="4">
    <location>
        <begin position="21"/>
        <end position="344"/>
    </location>
</feature>
<name>A0A8H3YFL5_9TREE</name>
<dbReference type="Gene3D" id="3.90.730.10">
    <property type="entry name" value="Ribonuclease T2-like"/>
    <property type="match status" value="1"/>
</dbReference>
<reference evidence="5" key="1">
    <citation type="submission" date="2020-07" db="EMBL/GenBank/DDBJ databases">
        <title>Draft Genome Sequence of a Deep-Sea Yeast, Naganishia (Cryptococcus) liquefaciens strain N6.</title>
        <authorList>
            <person name="Han Y.W."/>
            <person name="Kajitani R."/>
            <person name="Morimoto H."/>
            <person name="Parhat M."/>
            <person name="Tsubouchi H."/>
            <person name="Bakenova O."/>
            <person name="Ogata M."/>
            <person name="Argunhan B."/>
            <person name="Aoki R."/>
            <person name="Kajiwara S."/>
            <person name="Itoh T."/>
            <person name="Iwasaki H."/>
        </authorList>
    </citation>
    <scope>NUCLEOTIDE SEQUENCE</scope>
    <source>
        <strain evidence="5">N6</strain>
    </source>
</reference>
<dbReference type="GO" id="GO:0033897">
    <property type="term" value="F:ribonuclease T2 activity"/>
    <property type="evidence" value="ECO:0007669"/>
    <property type="project" value="InterPro"/>
</dbReference>
<evidence type="ECO:0000256" key="2">
    <source>
        <dbReference type="RuleBase" id="RU004328"/>
    </source>
</evidence>
<dbReference type="Proteomes" id="UP000620104">
    <property type="component" value="Unassembled WGS sequence"/>
</dbReference>
<dbReference type="AlphaFoldDB" id="A0A8H3YFL5"/>
<dbReference type="InterPro" id="IPR001568">
    <property type="entry name" value="RNase_T2-like"/>
</dbReference>
<comment type="caution">
    <text evidence="5">The sequence shown here is derived from an EMBL/GenBank/DDBJ whole genome shotgun (WGS) entry which is preliminary data.</text>
</comment>
<protein>
    <submittedName>
        <fullName evidence="5">Uncharacterized protein</fullName>
    </submittedName>
</protein>
<dbReference type="Pfam" id="PF00445">
    <property type="entry name" value="Ribonuclease_T2"/>
    <property type="match status" value="1"/>
</dbReference>
<gene>
    <name evidence="5" type="ORF">NliqN6_4161</name>
</gene>
<proteinExistence type="inferred from homology"/>